<evidence type="ECO:0000313" key="4">
    <source>
        <dbReference type="EMBL" id="QDU42382.1"/>
    </source>
</evidence>
<evidence type="ECO:0000256" key="1">
    <source>
        <dbReference type="SAM" id="Coils"/>
    </source>
</evidence>
<proteinExistence type="predicted"/>
<accession>A0A517ZIS8</accession>
<name>A0A517ZIS8_9PLAN</name>
<organism evidence="4 5">
    <name type="scientific">Symmachiella dynata</name>
    <dbReference type="NCBI Taxonomy" id="2527995"/>
    <lineage>
        <taxon>Bacteria</taxon>
        <taxon>Pseudomonadati</taxon>
        <taxon>Planctomycetota</taxon>
        <taxon>Planctomycetia</taxon>
        <taxon>Planctomycetales</taxon>
        <taxon>Planctomycetaceae</taxon>
        <taxon>Symmachiella</taxon>
    </lineage>
</organism>
<protein>
    <recommendedName>
        <fullName evidence="6">Lipoprotein</fullName>
    </recommendedName>
</protein>
<gene>
    <name evidence="4" type="ORF">Mal52_08420</name>
</gene>
<dbReference type="PROSITE" id="PS51257">
    <property type="entry name" value="PROKAR_LIPOPROTEIN"/>
    <property type="match status" value="1"/>
</dbReference>
<keyword evidence="3" id="KW-0732">Signal</keyword>
<feature type="compositionally biased region" description="Polar residues" evidence="2">
    <location>
        <begin position="254"/>
        <end position="278"/>
    </location>
</feature>
<evidence type="ECO:0000313" key="5">
    <source>
        <dbReference type="Proteomes" id="UP000319383"/>
    </source>
</evidence>
<evidence type="ECO:0000256" key="2">
    <source>
        <dbReference type="SAM" id="MobiDB-lite"/>
    </source>
</evidence>
<reference evidence="4 5" key="1">
    <citation type="submission" date="2019-02" db="EMBL/GenBank/DDBJ databases">
        <title>Deep-cultivation of Planctomycetes and their phenomic and genomic characterization uncovers novel biology.</title>
        <authorList>
            <person name="Wiegand S."/>
            <person name="Jogler M."/>
            <person name="Boedeker C."/>
            <person name="Pinto D."/>
            <person name="Vollmers J."/>
            <person name="Rivas-Marin E."/>
            <person name="Kohn T."/>
            <person name="Peeters S.H."/>
            <person name="Heuer A."/>
            <person name="Rast P."/>
            <person name="Oberbeckmann S."/>
            <person name="Bunk B."/>
            <person name="Jeske O."/>
            <person name="Meyerdierks A."/>
            <person name="Storesund J.E."/>
            <person name="Kallscheuer N."/>
            <person name="Luecker S."/>
            <person name="Lage O.M."/>
            <person name="Pohl T."/>
            <person name="Merkel B.J."/>
            <person name="Hornburger P."/>
            <person name="Mueller R.-W."/>
            <person name="Bruemmer F."/>
            <person name="Labrenz M."/>
            <person name="Spormann A.M."/>
            <person name="Op den Camp H."/>
            <person name="Overmann J."/>
            <person name="Amann R."/>
            <person name="Jetten M.S.M."/>
            <person name="Mascher T."/>
            <person name="Medema M.H."/>
            <person name="Devos D.P."/>
            <person name="Kaster A.-K."/>
            <person name="Ovreas L."/>
            <person name="Rohde M."/>
            <person name="Galperin M.Y."/>
            <person name="Jogler C."/>
        </authorList>
    </citation>
    <scope>NUCLEOTIDE SEQUENCE [LARGE SCALE GENOMIC DNA]</scope>
    <source>
        <strain evidence="4 5">Mal52</strain>
    </source>
</reference>
<feature type="region of interest" description="Disordered" evidence="2">
    <location>
        <begin position="204"/>
        <end position="278"/>
    </location>
</feature>
<dbReference type="Proteomes" id="UP000319383">
    <property type="component" value="Chromosome"/>
</dbReference>
<dbReference type="RefSeq" id="WP_145374437.1">
    <property type="nucleotide sequence ID" value="NZ_CP036276.1"/>
</dbReference>
<keyword evidence="5" id="KW-1185">Reference proteome</keyword>
<dbReference type="EMBL" id="CP036276">
    <property type="protein sequence ID" value="QDU42382.1"/>
    <property type="molecule type" value="Genomic_DNA"/>
</dbReference>
<keyword evidence="1" id="KW-0175">Coiled coil</keyword>
<feature type="chain" id="PRO_5021952266" description="Lipoprotein" evidence="3">
    <location>
        <begin position="22"/>
        <end position="278"/>
    </location>
</feature>
<evidence type="ECO:0008006" key="6">
    <source>
        <dbReference type="Google" id="ProtNLM"/>
    </source>
</evidence>
<evidence type="ECO:0000256" key="3">
    <source>
        <dbReference type="SAM" id="SignalP"/>
    </source>
</evidence>
<sequence precursor="true">MNLLKRTWMPLLLAITVAGCAAGDVDVLESQLRDQEDAISQLQHQLASAKANMRAAQAETDTLRTQLAQQGQPPAVLAEQAQVLFRVERIELHKYMTGGLDKDGLPGDDAMTVLLIPQDQDGELLKVPGGIHIDLFDMTLPEDQQKIGTYDFSPAQVQQAWHSGFFGSGIMLELPLHNPPHSSKVTLHADLATADGREFHATGQFRVTPPDTANIAADPRPTTESSPQMFPDKGPLVPGYVDEDDQQPVIPSGFEQQQPPAGVPTSNNWTEQTRPTWR</sequence>
<feature type="coiled-coil region" evidence="1">
    <location>
        <begin position="25"/>
        <end position="66"/>
    </location>
</feature>
<feature type="signal peptide" evidence="3">
    <location>
        <begin position="1"/>
        <end position="21"/>
    </location>
</feature>
<dbReference type="AlphaFoldDB" id="A0A517ZIS8"/>
<dbReference type="KEGG" id="sdyn:Mal52_08420"/>